<reference evidence="2" key="1">
    <citation type="journal article" date="2019" name="Int. J. Syst. Evol. Microbiol.">
        <title>The Global Catalogue of Microorganisms (GCM) 10K type strain sequencing project: providing services to taxonomists for standard genome sequencing and annotation.</title>
        <authorList>
            <consortium name="The Broad Institute Genomics Platform"/>
            <consortium name="The Broad Institute Genome Sequencing Center for Infectious Disease"/>
            <person name="Wu L."/>
            <person name="Ma J."/>
        </authorList>
    </citation>
    <scope>NUCLEOTIDE SEQUENCE [LARGE SCALE GENOMIC DNA]</scope>
    <source>
        <strain evidence="2">KCTC 52366</strain>
    </source>
</reference>
<protein>
    <submittedName>
        <fullName evidence="1">Uncharacterized protein</fullName>
    </submittedName>
</protein>
<dbReference type="Proteomes" id="UP001595632">
    <property type="component" value="Unassembled WGS sequence"/>
</dbReference>
<organism evidence="1 2">
    <name type="scientific">Psychromarinibacter halotolerans</name>
    <dbReference type="NCBI Taxonomy" id="1775175"/>
    <lineage>
        <taxon>Bacteria</taxon>
        <taxon>Pseudomonadati</taxon>
        <taxon>Pseudomonadota</taxon>
        <taxon>Alphaproteobacteria</taxon>
        <taxon>Rhodobacterales</taxon>
        <taxon>Paracoccaceae</taxon>
        <taxon>Psychromarinibacter</taxon>
    </lineage>
</organism>
<proteinExistence type="predicted"/>
<keyword evidence="2" id="KW-1185">Reference proteome</keyword>
<evidence type="ECO:0000313" key="2">
    <source>
        <dbReference type="Proteomes" id="UP001595632"/>
    </source>
</evidence>
<accession>A0ABV7GWM8</accession>
<dbReference type="RefSeq" id="WP_275630831.1">
    <property type="nucleotide sequence ID" value="NZ_JARGYD010000001.1"/>
</dbReference>
<dbReference type="EMBL" id="JBHRTB010000010">
    <property type="protein sequence ID" value="MFC3143547.1"/>
    <property type="molecule type" value="Genomic_DNA"/>
</dbReference>
<name>A0ABV7GWM8_9RHOB</name>
<sequence>MSKPSEFLCTERCIQHIEDAHLPLYALRLVHACHYFVDQTPGLSMQNMALHQDRHYTVRCQTLLEVTGTPEANDFDMIREGVEELQGCKIFNYLDLHESGRKLTFHFANRYPDDAVRKKNDKFAFVDVDQVRTLRKPEQIQFYTRSAMVLRSDYPKFVLPWKQSRDGAWLKVKKRWLTAARQVGLRLGVDCVLIPQINVETDEVSQVQVKLVPKVSPWSPGKLFPRDGQGVALVINGKSETLSRPELRARRNWRRADQA</sequence>
<gene>
    <name evidence="1" type="ORF">ACFOGP_12560</name>
</gene>
<comment type="caution">
    <text evidence="1">The sequence shown here is derived from an EMBL/GenBank/DDBJ whole genome shotgun (WGS) entry which is preliminary data.</text>
</comment>
<evidence type="ECO:0000313" key="1">
    <source>
        <dbReference type="EMBL" id="MFC3143547.1"/>
    </source>
</evidence>